<protein>
    <submittedName>
        <fullName evidence="1">Uncharacterized protein</fullName>
    </submittedName>
</protein>
<evidence type="ECO:0000313" key="1">
    <source>
        <dbReference type="EMBL" id="MPM88030.1"/>
    </source>
</evidence>
<reference evidence="1" key="1">
    <citation type="submission" date="2019-08" db="EMBL/GenBank/DDBJ databases">
        <authorList>
            <person name="Kucharzyk K."/>
            <person name="Murdoch R.W."/>
            <person name="Higgins S."/>
            <person name="Loffler F."/>
        </authorList>
    </citation>
    <scope>NUCLEOTIDE SEQUENCE</scope>
</reference>
<dbReference type="EMBL" id="VSSQ01035728">
    <property type="protein sequence ID" value="MPM88030.1"/>
    <property type="molecule type" value="Genomic_DNA"/>
</dbReference>
<dbReference type="AlphaFoldDB" id="A0A645DEW9"/>
<organism evidence="1">
    <name type="scientific">bioreactor metagenome</name>
    <dbReference type="NCBI Taxonomy" id="1076179"/>
    <lineage>
        <taxon>unclassified sequences</taxon>
        <taxon>metagenomes</taxon>
        <taxon>ecological metagenomes</taxon>
    </lineage>
</organism>
<proteinExistence type="predicted"/>
<accession>A0A645DEW9</accession>
<name>A0A645DEW9_9ZZZZ</name>
<gene>
    <name evidence="1" type="ORF">SDC9_135131</name>
</gene>
<comment type="caution">
    <text evidence="1">The sequence shown here is derived from an EMBL/GenBank/DDBJ whole genome shotgun (WGS) entry which is preliminary data.</text>
</comment>
<sequence length="48" mass="5270">MAVLHINCSGELAVDSIVFQHVSDVIHIEQIVDTYNLNVVSCLSCPEN</sequence>